<keyword evidence="2" id="KW-1185">Reference proteome</keyword>
<evidence type="ECO:0000313" key="2">
    <source>
        <dbReference type="Proteomes" id="UP000482209"/>
    </source>
</evidence>
<proteinExistence type="predicted"/>
<comment type="caution">
    <text evidence="1">The sequence shown here is derived from an EMBL/GenBank/DDBJ whole genome shotgun (WGS) entry which is preliminary data.</text>
</comment>
<reference evidence="1 2" key="1">
    <citation type="submission" date="2019-08" db="EMBL/GenBank/DDBJ databases">
        <title>In-depth cultivation of the pig gut microbiome towards novel bacterial diversity and tailored functional studies.</title>
        <authorList>
            <person name="Wylensek D."/>
            <person name="Hitch T.C.A."/>
            <person name="Clavel T."/>
        </authorList>
    </citation>
    <scope>NUCLEOTIDE SEQUENCE [LARGE SCALE GENOMIC DNA]</scope>
    <source>
        <strain evidence="1 2">WCA-693-APC-MOT-I</strain>
    </source>
</reference>
<sequence length="98" mass="11376">MKVSEINTDYLSTYLKLDDPEEETIQELEVMKMAAVELVKSYTGLTETEIEEHEDITIAALVLIGDMYDNRNMYLDYKNTKLNKTVMLILDMYSVNLL</sequence>
<dbReference type="EMBL" id="VUMT01000005">
    <property type="protein sequence ID" value="MSS63176.1"/>
    <property type="molecule type" value="Genomic_DNA"/>
</dbReference>
<dbReference type="InterPro" id="IPR006450">
    <property type="entry name" value="Phage_HK97_gp6-like"/>
</dbReference>
<gene>
    <name evidence="1" type="ORF">FYJ58_04690</name>
</gene>
<dbReference type="AlphaFoldDB" id="A0A6L5XWG5"/>
<dbReference type="RefSeq" id="WP_154517996.1">
    <property type="nucleotide sequence ID" value="NZ_VUMT01000005.1"/>
</dbReference>
<dbReference type="Proteomes" id="UP000482209">
    <property type="component" value="Unassembled WGS sequence"/>
</dbReference>
<dbReference type="NCBIfam" id="TIGR01560">
    <property type="entry name" value="put_DNA_pack"/>
    <property type="match status" value="1"/>
</dbReference>
<organism evidence="1 2">
    <name type="scientific">Velocimicrobium porci</name>
    <dbReference type="NCBI Taxonomy" id="2606634"/>
    <lineage>
        <taxon>Bacteria</taxon>
        <taxon>Bacillati</taxon>
        <taxon>Bacillota</taxon>
        <taxon>Clostridia</taxon>
        <taxon>Lachnospirales</taxon>
        <taxon>Lachnospiraceae</taxon>
        <taxon>Velocimicrobium</taxon>
    </lineage>
</organism>
<accession>A0A6L5XWG5</accession>
<name>A0A6L5XWG5_9FIRM</name>
<protein>
    <submittedName>
        <fullName evidence="1">Phage gp6-like head-tail connector protein</fullName>
    </submittedName>
</protein>
<evidence type="ECO:0000313" key="1">
    <source>
        <dbReference type="EMBL" id="MSS63176.1"/>
    </source>
</evidence>
<dbReference type="Gene3D" id="1.10.3230.30">
    <property type="entry name" value="Phage gp6-like head-tail connector protein"/>
    <property type="match status" value="1"/>
</dbReference>
<dbReference type="CDD" id="cd08054">
    <property type="entry name" value="gp6"/>
    <property type="match status" value="1"/>
</dbReference>